<keyword evidence="2" id="KW-1185">Reference proteome</keyword>
<evidence type="ECO:0000313" key="1">
    <source>
        <dbReference type="EMBL" id="KAJ8635425.1"/>
    </source>
</evidence>
<organism evidence="1 2">
    <name type="scientific">Persea americana</name>
    <name type="common">Avocado</name>
    <dbReference type="NCBI Taxonomy" id="3435"/>
    <lineage>
        <taxon>Eukaryota</taxon>
        <taxon>Viridiplantae</taxon>
        <taxon>Streptophyta</taxon>
        <taxon>Embryophyta</taxon>
        <taxon>Tracheophyta</taxon>
        <taxon>Spermatophyta</taxon>
        <taxon>Magnoliopsida</taxon>
        <taxon>Magnoliidae</taxon>
        <taxon>Laurales</taxon>
        <taxon>Lauraceae</taxon>
        <taxon>Persea</taxon>
    </lineage>
</organism>
<proteinExistence type="predicted"/>
<sequence length="227" mass="23515">MMKESMLERAKIILLELLRGMTSLRAGLIVNQGYAKGAVPSIRIAVYKVCDENDCSDSTILAGFDDAIADGVDILSVSIGSLSMANYSSDSIAIGSFQAMLRGTLTSQSVGNSGPDAGTISSVAPWIFSVAASSIDRQIVTDAIVGDKGRSTNTFGSTKSVPLILAANASTSCNSTAAGKLVKGKIIFCEDTNSTGDGALSSDAQGQIMQYEGENDDSPIFPLPSPL</sequence>
<reference evidence="1 2" key="1">
    <citation type="journal article" date="2022" name="Hortic Res">
        <title>A haplotype resolved chromosomal level avocado genome allows analysis of novel avocado genes.</title>
        <authorList>
            <person name="Nath O."/>
            <person name="Fletcher S.J."/>
            <person name="Hayward A."/>
            <person name="Shaw L.M."/>
            <person name="Masouleh A.K."/>
            <person name="Furtado A."/>
            <person name="Henry R.J."/>
            <person name="Mitter N."/>
        </authorList>
    </citation>
    <scope>NUCLEOTIDE SEQUENCE [LARGE SCALE GENOMIC DNA]</scope>
    <source>
        <strain evidence="2">cv. Hass</strain>
    </source>
</reference>
<dbReference type="Proteomes" id="UP001234297">
    <property type="component" value="Chromosome 3"/>
</dbReference>
<accession>A0ACC2LPY0</accession>
<evidence type="ECO:0000313" key="2">
    <source>
        <dbReference type="Proteomes" id="UP001234297"/>
    </source>
</evidence>
<comment type="caution">
    <text evidence="1">The sequence shown here is derived from an EMBL/GenBank/DDBJ whole genome shotgun (WGS) entry which is preliminary data.</text>
</comment>
<name>A0ACC2LPY0_PERAE</name>
<gene>
    <name evidence="1" type="ORF">MRB53_009692</name>
</gene>
<protein>
    <submittedName>
        <fullName evidence="1">Uncharacterized protein</fullName>
    </submittedName>
</protein>
<dbReference type="EMBL" id="CM056811">
    <property type="protein sequence ID" value="KAJ8635425.1"/>
    <property type="molecule type" value="Genomic_DNA"/>
</dbReference>